<name>A0A918PT17_9BACT</name>
<dbReference type="GO" id="GO:0016788">
    <property type="term" value="F:hydrolase activity, acting on ester bonds"/>
    <property type="evidence" value="ECO:0007669"/>
    <property type="project" value="UniProtKB-ARBA"/>
</dbReference>
<proteinExistence type="predicted"/>
<feature type="transmembrane region" description="Helical" evidence="2">
    <location>
        <begin position="6"/>
        <end position="26"/>
    </location>
</feature>
<keyword evidence="4" id="KW-1185">Reference proteome</keyword>
<comment type="caution">
    <text evidence="3">The sequence shown here is derived from an EMBL/GenBank/DDBJ whole genome shotgun (WGS) entry which is preliminary data.</text>
</comment>
<feature type="compositionally biased region" description="Polar residues" evidence="1">
    <location>
        <begin position="323"/>
        <end position="332"/>
    </location>
</feature>
<evidence type="ECO:0000313" key="4">
    <source>
        <dbReference type="Proteomes" id="UP000619457"/>
    </source>
</evidence>
<evidence type="ECO:0000256" key="2">
    <source>
        <dbReference type="SAM" id="Phobius"/>
    </source>
</evidence>
<reference evidence="3" key="2">
    <citation type="submission" date="2020-09" db="EMBL/GenBank/DDBJ databases">
        <authorList>
            <person name="Sun Q."/>
            <person name="Kim S."/>
        </authorList>
    </citation>
    <scope>NUCLEOTIDE SEQUENCE</scope>
    <source>
        <strain evidence="3">KCTC 12368</strain>
    </source>
</reference>
<dbReference type="InterPro" id="IPR036514">
    <property type="entry name" value="SGNH_hydro_sf"/>
</dbReference>
<dbReference type="AlphaFoldDB" id="A0A918PT17"/>
<dbReference type="SUPFAM" id="SSF52266">
    <property type="entry name" value="SGNH hydrolase"/>
    <property type="match status" value="1"/>
</dbReference>
<evidence type="ECO:0000256" key="1">
    <source>
        <dbReference type="SAM" id="MobiDB-lite"/>
    </source>
</evidence>
<dbReference type="Proteomes" id="UP000619457">
    <property type="component" value="Unassembled WGS sequence"/>
</dbReference>
<evidence type="ECO:0008006" key="5">
    <source>
        <dbReference type="Google" id="ProtNLM"/>
    </source>
</evidence>
<reference evidence="3" key="1">
    <citation type="journal article" date="2014" name="Int. J. Syst. Evol. Microbiol.">
        <title>Complete genome sequence of Corynebacterium casei LMG S-19264T (=DSM 44701T), isolated from a smear-ripened cheese.</title>
        <authorList>
            <consortium name="US DOE Joint Genome Institute (JGI-PGF)"/>
            <person name="Walter F."/>
            <person name="Albersmeier A."/>
            <person name="Kalinowski J."/>
            <person name="Ruckert C."/>
        </authorList>
    </citation>
    <scope>NUCLEOTIDE SEQUENCE</scope>
    <source>
        <strain evidence="3">KCTC 12368</strain>
    </source>
</reference>
<keyword evidence="2" id="KW-0812">Transmembrane</keyword>
<evidence type="ECO:0000313" key="3">
    <source>
        <dbReference type="EMBL" id="GGZ21008.1"/>
    </source>
</evidence>
<protein>
    <recommendedName>
        <fullName evidence="5">SGNH/GDSL hydrolase family protein</fullName>
    </recommendedName>
</protein>
<organism evidence="3 4">
    <name type="scientific">Echinicola pacifica</name>
    <dbReference type="NCBI Taxonomy" id="346377"/>
    <lineage>
        <taxon>Bacteria</taxon>
        <taxon>Pseudomonadati</taxon>
        <taxon>Bacteroidota</taxon>
        <taxon>Cytophagia</taxon>
        <taxon>Cytophagales</taxon>
        <taxon>Cyclobacteriaceae</taxon>
        <taxon>Echinicola</taxon>
    </lineage>
</organism>
<sequence length="332" mass="39279">MKKYLVNLALFVLPIAVIFFSMELYLRENYYKAKKQYLESNKDQVEALILGPSYTWRAIDPLGMDITTASLAHEASAVNTNMMLFSKFAPQLPELKYVFFDLSLGYLENDNNQKWESNHLFNIYYDIQNYESDLKNNWLLTANFKFYTKLFFSYMMDEKNIERYNDAGFIFKLSALYDLFGNADYDIEKLEKSGKLYERLIYQNTVSDERNTKNQEILQQLIGYCKDRGIQVIFLSPPKYYLNNDMASDEVIDRREKFVSKFVDNKDVFFWNYEHTLEDNPRYFLDNTHLNPDGAALFTEIINKELNEFHQNNPKDSPGHTLIRTNQMSSDE</sequence>
<dbReference type="EMBL" id="BMWX01000002">
    <property type="protein sequence ID" value="GGZ21008.1"/>
    <property type="molecule type" value="Genomic_DNA"/>
</dbReference>
<dbReference type="Gene3D" id="3.40.50.1110">
    <property type="entry name" value="SGNH hydrolase"/>
    <property type="match status" value="1"/>
</dbReference>
<keyword evidence="2" id="KW-0472">Membrane</keyword>
<accession>A0A918PT17</accession>
<feature type="region of interest" description="Disordered" evidence="1">
    <location>
        <begin position="309"/>
        <end position="332"/>
    </location>
</feature>
<keyword evidence="2" id="KW-1133">Transmembrane helix</keyword>
<dbReference type="RefSeq" id="WP_018472257.1">
    <property type="nucleotide sequence ID" value="NZ_BMWX01000002.1"/>
</dbReference>
<gene>
    <name evidence="3" type="ORF">GCM10007049_12050</name>
</gene>